<reference evidence="2" key="2">
    <citation type="journal article" date="2020" name="Front. Microbiol.">
        <title>Genetic Variants of the DSF Quorum Sensing System in Stenotrophomonas maltophilia Influence Virulence and Resistance Phenotypes Among Genotypically Diverse Clinical Isolates.</title>
        <authorList>
            <person name="Yero D."/>
            <person name="Huedo P."/>
            <person name="Conchillo-Sole O."/>
            <person name="Martinez-Servat S."/>
            <person name="Mamat U."/>
            <person name="Coves X."/>
            <person name="Llanas F."/>
            <person name="Roca I."/>
            <person name="Vila J."/>
            <person name="Schaible U.E."/>
            <person name="Daura X."/>
            <person name="Gibert I."/>
        </authorList>
    </citation>
    <scope>NUCLEOTIDE SEQUENCE</scope>
    <source>
        <strain evidence="2">OG156</strain>
    </source>
</reference>
<dbReference type="EMBL" id="RAUE01000023">
    <property type="protein sequence ID" value="MBA0312086.1"/>
    <property type="molecule type" value="Genomic_DNA"/>
</dbReference>
<dbReference type="Proteomes" id="UP000822271">
    <property type="component" value="Unassembled WGS sequence"/>
</dbReference>
<proteinExistence type="predicted"/>
<organism evidence="2 3">
    <name type="scientific">Stenotrophomonas maltophilia</name>
    <name type="common">Pseudomonas maltophilia</name>
    <name type="synonym">Xanthomonas maltophilia</name>
    <dbReference type="NCBI Taxonomy" id="40324"/>
    <lineage>
        <taxon>Bacteria</taxon>
        <taxon>Pseudomonadati</taxon>
        <taxon>Pseudomonadota</taxon>
        <taxon>Gammaproteobacteria</taxon>
        <taxon>Lysobacterales</taxon>
        <taxon>Lysobacteraceae</taxon>
        <taxon>Stenotrophomonas</taxon>
        <taxon>Stenotrophomonas maltophilia group</taxon>
    </lineage>
</organism>
<accession>A0AAW3S4V0</accession>
<evidence type="ECO:0000313" key="3">
    <source>
        <dbReference type="Proteomes" id="UP000822271"/>
    </source>
</evidence>
<comment type="caution">
    <text evidence="2">The sequence shown here is derived from an EMBL/GenBank/DDBJ whole genome shotgun (WGS) entry which is preliminary data.</text>
</comment>
<dbReference type="AlphaFoldDB" id="A0AAW3S4V0"/>
<evidence type="ECO:0000256" key="1">
    <source>
        <dbReference type="SAM" id="MobiDB-lite"/>
    </source>
</evidence>
<name>A0AAW3S4V0_STEMA</name>
<protein>
    <submittedName>
        <fullName evidence="2">Uncharacterized protein</fullName>
    </submittedName>
</protein>
<evidence type="ECO:0000313" key="2">
    <source>
        <dbReference type="EMBL" id="MBA0312086.1"/>
    </source>
</evidence>
<reference evidence="2" key="1">
    <citation type="submission" date="2018-09" db="EMBL/GenBank/DDBJ databases">
        <authorList>
            <person name="Groschel M."/>
            <person name="Kohl T."/>
            <person name="Conchillo-Sole O."/>
            <person name="Mamat U."/>
            <person name="Yero D."/>
            <person name="Niemann S."/>
            <person name="Daura X."/>
            <person name="Gibert I."/>
        </authorList>
    </citation>
    <scope>NUCLEOTIDE SEQUENCE</scope>
    <source>
        <strain evidence="2">OG156</strain>
    </source>
</reference>
<feature type="region of interest" description="Disordered" evidence="1">
    <location>
        <begin position="1"/>
        <end position="23"/>
    </location>
</feature>
<gene>
    <name evidence="2" type="ORF">D7Y33_13905</name>
</gene>
<sequence length="78" mass="8275">MSARDGATEATWTYLRRPPRPEPPRHLTDSLLLTLPLPLIRQVQGAALPIIPTASAAPRARCPCQPAAAASAAMPAPR</sequence>